<reference evidence="2" key="1">
    <citation type="submission" date="2020-05" db="EMBL/GenBank/DDBJ databases">
        <authorList>
            <person name="Chiriac C."/>
            <person name="Salcher M."/>
            <person name="Ghai R."/>
            <person name="Kavagutti S V."/>
        </authorList>
    </citation>
    <scope>NUCLEOTIDE SEQUENCE</scope>
</reference>
<dbReference type="EMBL" id="CAFBPU010000071">
    <property type="protein sequence ID" value="CAB5039951.1"/>
    <property type="molecule type" value="Genomic_DNA"/>
</dbReference>
<feature type="compositionally biased region" description="Low complexity" evidence="1">
    <location>
        <begin position="1"/>
        <end position="10"/>
    </location>
</feature>
<evidence type="ECO:0000256" key="1">
    <source>
        <dbReference type="SAM" id="MobiDB-lite"/>
    </source>
</evidence>
<protein>
    <submittedName>
        <fullName evidence="2">Unannotated protein</fullName>
    </submittedName>
</protein>
<proteinExistence type="predicted"/>
<name>A0A6J7SFW8_9ZZZZ</name>
<gene>
    <name evidence="2" type="ORF">UFOPK4150_02255</name>
</gene>
<sequence length="150" mass="16279">MKPSHPSPTARRPRATRPGSAIASDIAPGLGLLRLLAGKAHELGVDLLLVIVDKQVVEPRSGHDVLPQRNRSVLFDDDARLTTHLGEPLTKLLGVAHRGRERDNGHVLGQVDYHLLPHGAAEAIREVVHFVHHDIGQPRQGARPGVEHVA</sequence>
<evidence type="ECO:0000313" key="2">
    <source>
        <dbReference type="EMBL" id="CAB5039951.1"/>
    </source>
</evidence>
<feature type="region of interest" description="Disordered" evidence="1">
    <location>
        <begin position="1"/>
        <end position="21"/>
    </location>
</feature>
<dbReference type="AlphaFoldDB" id="A0A6J7SFW8"/>
<accession>A0A6J7SFW8</accession>
<organism evidence="2">
    <name type="scientific">freshwater metagenome</name>
    <dbReference type="NCBI Taxonomy" id="449393"/>
    <lineage>
        <taxon>unclassified sequences</taxon>
        <taxon>metagenomes</taxon>
        <taxon>ecological metagenomes</taxon>
    </lineage>
</organism>